<protein>
    <submittedName>
        <fullName evidence="1">Uncharacterized protein</fullName>
    </submittedName>
</protein>
<dbReference type="Proteomes" id="UP000001645">
    <property type="component" value="Chromosome 8"/>
</dbReference>
<evidence type="ECO:0000313" key="1">
    <source>
        <dbReference type="Ensembl" id="ENSMGAP00000020344.1"/>
    </source>
</evidence>
<sequence>MFTVYKLKQLVQIHLNGYKHTIEESRRQIYDLKEWQEFQQIRTGVCAGLNWGCAGPMPWAGLGGMGRGHAADEQMPCHWAQLALEVAKDMFGKASISLSCFG</sequence>
<accession>A0A803XLE8</accession>
<dbReference type="AlphaFoldDB" id="A0A803XLE8"/>
<evidence type="ECO:0000313" key="2">
    <source>
        <dbReference type="Proteomes" id="UP000001645"/>
    </source>
</evidence>
<organism evidence="1 2">
    <name type="scientific">Meleagris gallopavo</name>
    <name type="common">Wild turkey</name>
    <dbReference type="NCBI Taxonomy" id="9103"/>
    <lineage>
        <taxon>Eukaryota</taxon>
        <taxon>Metazoa</taxon>
        <taxon>Chordata</taxon>
        <taxon>Craniata</taxon>
        <taxon>Vertebrata</taxon>
        <taxon>Euteleostomi</taxon>
        <taxon>Archelosauria</taxon>
        <taxon>Archosauria</taxon>
        <taxon>Dinosauria</taxon>
        <taxon>Saurischia</taxon>
        <taxon>Theropoda</taxon>
        <taxon>Coelurosauria</taxon>
        <taxon>Aves</taxon>
        <taxon>Neognathae</taxon>
        <taxon>Galloanserae</taxon>
        <taxon>Galliformes</taxon>
        <taxon>Phasianidae</taxon>
        <taxon>Meleagridinae</taxon>
        <taxon>Meleagris</taxon>
    </lineage>
</organism>
<dbReference type="InParanoid" id="A0A803XLE8"/>
<keyword evidence="2" id="KW-1185">Reference proteome</keyword>
<name>A0A803XLE8_MELGA</name>
<proteinExistence type="predicted"/>
<reference evidence="1" key="3">
    <citation type="submission" date="2025-09" db="UniProtKB">
        <authorList>
            <consortium name="Ensembl"/>
        </authorList>
    </citation>
    <scope>IDENTIFICATION</scope>
</reference>
<dbReference type="Ensembl" id="ENSMGAT00000034557.1">
    <property type="protein sequence ID" value="ENSMGAP00000020344.1"/>
    <property type="gene ID" value="ENSMGAG00000021041.1"/>
</dbReference>
<reference evidence="1" key="2">
    <citation type="submission" date="2025-08" db="UniProtKB">
        <authorList>
            <consortium name="Ensembl"/>
        </authorList>
    </citation>
    <scope>IDENTIFICATION</scope>
</reference>
<reference evidence="1 2" key="1">
    <citation type="journal article" date="2010" name="PLoS Biol.">
        <title>Multi-platform next-generation sequencing of the domestic turkey (Meleagris gallopavo): genome assembly and analysis.</title>
        <authorList>
            <person name="Dalloul R.A."/>
            <person name="Long J.A."/>
            <person name="Zimin A.V."/>
            <person name="Aslam L."/>
            <person name="Beal K."/>
            <person name="Blomberg L.A."/>
            <person name="Bouffard P."/>
            <person name="Burt D.W."/>
            <person name="Crasta O."/>
            <person name="Crooijmans R.P."/>
            <person name="Cooper K."/>
            <person name="Coulombe R.A."/>
            <person name="De S."/>
            <person name="Delany M.E."/>
            <person name="Dodgson J.B."/>
            <person name="Dong J.J."/>
            <person name="Evans C."/>
            <person name="Frederickson K.M."/>
            <person name="Flicek P."/>
            <person name="Florea L."/>
            <person name="Folkerts O."/>
            <person name="Groenen M.A."/>
            <person name="Harkins T.T."/>
            <person name="Herrero J."/>
            <person name="Hoffmann S."/>
            <person name="Megens H.J."/>
            <person name="Jiang A."/>
            <person name="de Jong P."/>
            <person name="Kaiser P."/>
            <person name="Kim H."/>
            <person name="Kim K.W."/>
            <person name="Kim S."/>
            <person name="Langenberger D."/>
            <person name="Lee M.K."/>
            <person name="Lee T."/>
            <person name="Mane S."/>
            <person name="Marcais G."/>
            <person name="Marz M."/>
            <person name="McElroy A.P."/>
            <person name="Modise T."/>
            <person name="Nefedov M."/>
            <person name="Notredame C."/>
            <person name="Paton I.R."/>
            <person name="Payne W.S."/>
            <person name="Pertea G."/>
            <person name="Prickett D."/>
            <person name="Puiu D."/>
            <person name="Qioa D."/>
            <person name="Raineri E."/>
            <person name="Ruffier M."/>
            <person name="Salzberg S.L."/>
            <person name="Schatz M.C."/>
            <person name="Scheuring C."/>
            <person name="Schmidt C.J."/>
            <person name="Schroeder S."/>
            <person name="Searle S.M."/>
            <person name="Smith E.J."/>
            <person name="Smith J."/>
            <person name="Sonstegard T.S."/>
            <person name="Stadler P.F."/>
            <person name="Tafer H."/>
            <person name="Tu Z.J."/>
            <person name="Van Tassell C.P."/>
            <person name="Vilella A.J."/>
            <person name="Williams K.P."/>
            <person name="Yorke J.A."/>
            <person name="Zhang L."/>
            <person name="Zhang H.B."/>
            <person name="Zhang X."/>
            <person name="Zhang Y."/>
            <person name="Reed K.M."/>
        </authorList>
    </citation>
    <scope>NUCLEOTIDE SEQUENCE [LARGE SCALE GENOMIC DNA]</scope>
</reference>